<protein>
    <recommendedName>
        <fullName evidence="3">COX assembly mitochondrial protein</fullName>
    </recommendedName>
</protein>
<accession>A0A0S4J3U9</accession>
<keyword evidence="5" id="KW-1185">Reference proteome</keyword>
<evidence type="ECO:0000313" key="5">
    <source>
        <dbReference type="Proteomes" id="UP000051952"/>
    </source>
</evidence>
<organism evidence="4 5">
    <name type="scientific">Bodo saltans</name>
    <name type="common">Flagellated protozoan</name>
    <dbReference type="NCBI Taxonomy" id="75058"/>
    <lineage>
        <taxon>Eukaryota</taxon>
        <taxon>Discoba</taxon>
        <taxon>Euglenozoa</taxon>
        <taxon>Kinetoplastea</taxon>
        <taxon>Metakinetoplastina</taxon>
        <taxon>Eubodonida</taxon>
        <taxon>Bodonidae</taxon>
        <taxon>Bodo</taxon>
    </lineage>
</organism>
<sequence length="166" mass="19501">MELNEELEEMLLRTPPKIQRHMQHRIHDAILLRMKEESTKRCIEFIKKFEKCVNSYAPHQQTACFPHRDAMNDCVHEVNSEQNYQRWRLMYLRGELLKLHEARTLMKVEQFKRNAPDSIPAFKADYAPKYADLMEDYGMAPTGNIKTDDLAGMVNIGVGKLERPSH</sequence>
<dbReference type="EMBL" id="CYKH01000903">
    <property type="protein sequence ID" value="CUG62196.1"/>
    <property type="molecule type" value="Genomic_DNA"/>
</dbReference>
<dbReference type="VEuPathDB" id="TriTrypDB:BSAL_05680"/>
<evidence type="ECO:0000256" key="1">
    <source>
        <dbReference type="ARBA" id="ARBA00007347"/>
    </source>
</evidence>
<keyword evidence="3" id="KW-0496">Mitochondrion</keyword>
<proteinExistence type="inferred from homology"/>
<dbReference type="Proteomes" id="UP000051952">
    <property type="component" value="Unassembled WGS sequence"/>
</dbReference>
<dbReference type="GO" id="GO:0005739">
    <property type="term" value="C:mitochondrion"/>
    <property type="evidence" value="ECO:0007669"/>
    <property type="project" value="UniProtKB-SubCell"/>
</dbReference>
<keyword evidence="2" id="KW-1015">Disulfide bond</keyword>
<evidence type="ECO:0000256" key="2">
    <source>
        <dbReference type="ARBA" id="ARBA00023157"/>
    </source>
</evidence>
<gene>
    <name evidence="4" type="ORF">BSAL_05680</name>
</gene>
<evidence type="ECO:0000313" key="4">
    <source>
        <dbReference type="EMBL" id="CUG62196.1"/>
    </source>
</evidence>
<comment type="similarity">
    <text evidence="1 3">Belongs to the CMC family.</text>
</comment>
<evidence type="ECO:0000256" key="3">
    <source>
        <dbReference type="RuleBase" id="RU364104"/>
    </source>
</evidence>
<dbReference type="Pfam" id="PF08583">
    <property type="entry name" value="Cmc1"/>
    <property type="match status" value="1"/>
</dbReference>
<comment type="subcellular location">
    <subcellularLocation>
        <location evidence="3">Mitochondrion</location>
    </subcellularLocation>
</comment>
<name>A0A0S4J3U9_BODSA</name>
<dbReference type="OrthoDB" id="275417at2759"/>
<dbReference type="OMA" id="IRAWKHD"/>
<dbReference type="AlphaFoldDB" id="A0A0S4J3U9"/>
<reference evidence="5" key="1">
    <citation type="submission" date="2015-09" db="EMBL/GenBank/DDBJ databases">
        <authorList>
            <consortium name="Pathogen Informatics"/>
        </authorList>
    </citation>
    <scope>NUCLEOTIDE SEQUENCE [LARGE SCALE GENOMIC DNA]</scope>
    <source>
        <strain evidence="5">Lake Konstanz</strain>
    </source>
</reference>
<dbReference type="InterPro" id="IPR013892">
    <property type="entry name" value="Cyt_c_biogenesis_Cmc1-like"/>
</dbReference>